<name>A0A645HZC5_9ZZZZ</name>
<sequence length="168" mass="18559">MLAGLAEQVAHPGSSHANEHLDEICSAHLEKGHLGFTGNRFGQQRFSSTRRTDEQHPLGNLAAYLGIFFGILKEVDDFLELLFAFIGSGHVGEAYSGIAFGHDLGLVLVEREHPLSASTLAEFGEDDPPDDQEDQHRQDIAEQALHNTGFGRCHRVVLDALLIEQRYE</sequence>
<comment type="caution">
    <text evidence="1">The sequence shown here is derived from an EMBL/GenBank/DDBJ whole genome shotgun (WGS) entry which is preliminary data.</text>
</comment>
<reference evidence="1" key="1">
    <citation type="submission" date="2019-08" db="EMBL/GenBank/DDBJ databases">
        <authorList>
            <person name="Kucharzyk K."/>
            <person name="Murdoch R.W."/>
            <person name="Higgins S."/>
            <person name="Loffler F."/>
        </authorList>
    </citation>
    <scope>NUCLEOTIDE SEQUENCE</scope>
</reference>
<protein>
    <submittedName>
        <fullName evidence="1">Uncharacterized protein</fullName>
    </submittedName>
</protein>
<dbReference type="AlphaFoldDB" id="A0A645HZC5"/>
<organism evidence="1">
    <name type="scientific">bioreactor metagenome</name>
    <dbReference type="NCBI Taxonomy" id="1076179"/>
    <lineage>
        <taxon>unclassified sequences</taxon>
        <taxon>metagenomes</taxon>
        <taxon>ecological metagenomes</taxon>
    </lineage>
</organism>
<accession>A0A645HZC5</accession>
<evidence type="ECO:0000313" key="1">
    <source>
        <dbReference type="EMBL" id="MPN44377.1"/>
    </source>
</evidence>
<dbReference type="EMBL" id="VSSQ01103459">
    <property type="protein sequence ID" value="MPN44377.1"/>
    <property type="molecule type" value="Genomic_DNA"/>
</dbReference>
<proteinExistence type="predicted"/>
<gene>
    <name evidence="1" type="ORF">SDC9_191942</name>
</gene>